<gene>
    <name evidence="1" type="ORF">PLOB_00003548</name>
</gene>
<accession>A0ABN8Q834</accession>
<dbReference type="Proteomes" id="UP001159405">
    <property type="component" value="Unassembled WGS sequence"/>
</dbReference>
<evidence type="ECO:0000313" key="2">
    <source>
        <dbReference type="Proteomes" id="UP001159405"/>
    </source>
</evidence>
<feature type="non-terminal residue" evidence="1">
    <location>
        <position position="1"/>
    </location>
</feature>
<evidence type="ECO:0000313" key="1">
    <source>
        <dbReference type="EMBL" id="CAH3159211.1"/>
    </source>
</evidence>
<sequence length="168" mass="19154">LSNFFAPTLRASVTSSPNEIHRHYYKLPFVGPFLTYAQHSIKRLTQRYCKNLVIKLVFAPYKIKNLFSAKDAISLNFLAQAVAPVMSVRQTDMLLPVFMNILSDKKSHIFQHIHGSETCRDLCSENCFSILDTASTPFQLEIKEALHIGWENPSLNKQVNHVNLSLSF</sequence>
<dbReference type="EMBL" id="CALNXK010000113">
    <property type="protein sequence ID" value="CAH3159211.1"/>
    <property type="molecule type" value="Genomic_DNA"/>
</dbReference>
<protein>
    <submittedName>
        <fullName evidence="1">Uncharacterized protein</fullName>
    </submittedName>
</protein>
<proteinExistence type="predicted"/>
<comment type="caution">
    <text evidence="1">The sequence shown here is derived from an EMBL/GenBank/DDBJ whole genome shotgun (WGS) entry which is preliminary data.</text>
</comment>
<organism evidence="1 2">
    <name type="scientific">Porites lobata</name>
    <dbReference type="NCBI Taxonomy" id="104759"/>
    <lineage>
        <taxon>Eukaryota</taxon>
        <taxon>Metazoa</taxon>
        <taxon>Cnidaria</taxon>
        <taxon>Anthozoa</taxon>
        <taxon>Hexacorallia</taxon>
        <taxon>Scleractinia</taxon>
        <taxon>Fungiina</taxon>
        <taxon>Poritidae</taxon>
        <taxon>Porites</taxon>
    </lineage>
</organism>
<keyword evidence="2" id="KW-1185">Reference proteome</keyword>
<name>A0ABN8Q834_9CNID</name>
<reference evidence="1 2" key="1">
    <citation type="submission" date="2022-05" db="EMBL/GenBank/DDBJ databases">
        <authorList>
            <consortium name="Genoscope - CEA"/>
            <person name="William W."/>
        </authorList>
    </citation>
    <scope>NUCLEOTIDE SEQUENCE [LARGE SCALE GENOMIC DNA]</scope>
</reference>